<dbReference type="SUPFAM" id="SSF48498">
    <property type="entry name" value="Tetracyclin repressor-like, C-terminal domain"/>
    <property type="match status" value="1"/>
</dbReference>
<dbReference type="PRINTS" id="PR00455">
    <property type="entry name" value="HTHTETR"/>
</dbReference>
<organism evidence="4 5">
    <name type="scientific">Kutzneria chonburiensis</name>
    <dbReference type="NCBI Taxonomy" id="1483604"/>
    <lineage>
        <taxon>Bacteria</taxon>
        <taxon>Bacillati</taxon>
        <taxon>Actinomycetota</taxon>
        <taxon>Actinomycetes</taxon>
        <taxon>Pseudonocardiales</taxon>
        <taxon>Pseudonocardiaceae</taxon>
        <taxon>Kutzneria</taxon>
    </lineage>
</organism>
<reference evidence="4 5" key="1">
    <citation type="submission" date="2024-09" db="EMBL/GenBank/DDBJ databases">
        <authorList>
            <person name="Sun Q."/>
            <person name="Mori K."/>
        </authorList>
    </citation>
    <scope>NUCLEOTIDE SEQUENCE [LARGE SCALE GENOMIC DNA]</scope>
    <source>
        <strain evidence="4 5">TBRC 1432</strain>
    </source>
</reference>
<name>A0ABV6N890_9PSEU</name>
<dbReference type="EMBL" id="JBHLUD010000015">
    <property type="protein sequence ID" value="MFC0548186.1"/>
    <property type="molecule type" value="Genomic_DNA"/>
</dbReference>
<evidence type="ECO:0000259" key="3">
    <source>
        <dbReference type="PROSITE" id="PS50977"/>
    </source>
</evidence>
<dbReference type="InterPro" id="IPR039536">
    <property type="entry name" value="TetR_C_Proteobacteria"/>
</dbReference>
<dbReference type="Proteomes" id="UP001589810">
    <property type="component" value="Unassembled WGS sequence"/>
</dbReference>
<dbReference type="RefSeq" id="WP_273937979.1">
    <property type="nucleotide sequence ID" value="NZ_CP097263.1"/>
</dbReference>
<evidence type="ECO:0000256" key="1">
    <source>
        <dbReference type="ARBA" id="ARBA00023125"/>
    </source>
</evidence>
<dbReference type="InterPro" id="IPR050109">
    <property type="entry name" value="HTH-type_TetR-like_transc_reg"/>
</dbReference>
<accession>A0ABV6N890</accession>
<dbReference type="PANTHER" id="PTHR30055">
    <property type="entry name" value="HTH-TYPE TRANSCRIPTIONAL REGULATOR RUTR"/>
    <property type="match status" value="1"/>
</dbReference>
<evidence type="ECO:0000313" key="4">
    <source>
        <dbReference type="EMBL" id="MFC0548186.1"/>
    </source>
</evidence>
<protein>
    <submittedName>
        <fullName evidence="4">TetR/AcrR family transcriptional regulator</fullName>
    </submittedName>
</protein>
<dbReference type="Gene3D" id="1.10.357.10">
    <property type="entry name" value="Tetracycline Repressor, domain 2"/>
    <property type="match status" value="1"/>
</dbReference>
<keyword evidence="5" id="KW-1185">Reference proteome</keyword>
<dbReference type="InterPro" id="IPR036271">
    <property type="entry name" value="Tet_transcr_reg_TetR-rel_C_sf"/>
</dbReference>
<evidence type="ECO:0000313" key="5">
    <source>
        <dbReference type="Proteomes" id="UP001589810"/>
    </source>
</evidence>
<comment type="caution">
    <text evidence="4">The sequence shown here is derived from an EMBL/GenBank/DDBJ whole genome shotgun (WGS) entry which is preliminary data.</text>
</comment>
<proteinExistence type="predicted"/>
<evidence type="ECO:0000256" key="2">
    <source>
        <dbReference type="PROSITE-ProRule" id="PRU00335"/>
    </source>
</evidence>
<feature type="DNA-binding region" description="H-T-H motif" evidence="2">
    <location>
        <begin position="37"/>
        <end position="56"/>
    </location>
</feature>
<keyword evidence="1 2" id="KW-0238">DNA-binding</keyword>
<gene>
    <name evidence="4" type="ORF">ACFFH7_42230</name>
</gene>
<dbReference type="PROSITE" id="PS50977">
    <property type="entry name" value="HTH_TETR_2"/>
    <property type="match status" value="1"/>
</dbReference>
<dbReference type="Pfam" id="PF00440">
    <property type="entry name" value="TetR_N"/>
    <property type="match status" value="1"/>
</dbReference>
<sequence>MSDAGRTAPSGARADGKRKAIVEAALRAFLDEGFDVSMDRIASAAGVSKVTVYNHFDSKENLFRAVVSGQLHEVLSVVEQIVESRLGDSDDVRGELLKACRAWVAALTLPDMMALRTLVVAESKRFPELGETWLESGPTRLHAVFATAMTRLGQRGVLDIPDVELAVLQLSGLVLSPNLVYGAYGQSPGKKLADRLVVAGVDMFLAYYGID</sequence>
<dbReference type="InterPro" id="IPR001647">
    <property type="entry name" value="HTH_TetR"/>
</dbReference>
<dbReference type="InterPro" id="IPR009057">
    <property type="entry name" value="Homeodomain-like_sf"/>
</dbReference>
<dbReference type="PANTHER" id="PTHR30055:SF146">
    <property type="entry name" value="HTH-TYPE TRANSCRIPTIONAL DUAL REGULATOR CECR"/>
    <property type="match status" value="1"/>
</dbReference>
<dbReference type="Pfam" id="PF14246">
    <property type="entry name" value="TetR_C_7"/>
    <property type="match status" value="1"/>
</dbReference>
<dbReference type="SUPFAM" id="SSF46689">
    <property type="entry name" value="Homeodomain-like"/>
    <property type="match status" value="1"/>
</dbReference>
<feature type="domain" description="HTH tetR-type" evidence="3">
    <location>
        <begin position="15"/>
        <end position="74"/>
    </location>
</feature>